<feature type="region of interest" description="Disordered" evidence="5">
    <location>
        <begin position="284"/>
        <end position="320"/>
    </location>
</feature>
<evidence type="ECO:0000256" key="5">
    <source>
        <dbReference type="SAM" id="MobiDB-lite"/>
    </source>
</evidence>
<dbReference type="PROSITE" id="PS50005">
    <property type="entry name" value="TPR"/>
    <property type="match status" value="1"/>
</dbReference>
<dbReference type="PANTHER" id="PTHR44140">
    <property type="entry name" value="LD25575P"/>
    <property type="match status" value="1"/>
</dbReference>
<dbReference type="EMBL" id="JAMPKM010000002">
    <property type="protein sequence ID" value="MEP0816410.1"/>
    <property type="molecule type" value="Genomic_DNA"/>
</dbReference>
<dbReference type="Pfam" id="PF00226">
    <property type="entry name" value="DnaJ"/>
    <property type="match status" value="1"/>
</dbReference>
<dbReference type="InterPro" id="IPR019734">
    <property type="entry name" value="TPR_rpt"/>
</dbReference>
<keyword evidence="8" id="KW-1185">Reference proteome</keyword>
<dbReference type="SUPFAM" id="SSF48452">
    <property type="entry name" value="TPR-like"/>
    <property type="match status" value="1"/>
</dbReference>
<dbReference type="PROSITE" id="PS50076">
    <property type="entry name" value="DNAJ_2"/>
    <property type="match status" value="1"/>
</dbReference>
<evidence type="ECO:0000256" key="4">
    <source>
        <dbReference type="PROSITE-ProRule" id="PRU00339"/>
    </source>
</evidence>
<name>A0ABV0J5I8_9CYAN</name>
<dbReference type="InterPro" id="IPR036869">
    <property type="entry name" value="J_dom_sf"/>
</dbReference>
<feature type="compositionally biased region" description="Gly residues" evidence="5">
    <location>
        <begin position="307"/>
        <end position="320"/>
    </location>
</feature>
<gene>
    <name evidence="7" type="ORF">NC998_04800</name>
</gene>
<evidence type="ECO:0000256" key="2">
    <source>
        <dbReference type="ARBA" id="ARBA00022729"/>
    </source>
</evidence>
<dbReference type="SUPFAM" id="SSF46565">
    <property type="entry name" value="Chaperone J-domain"/>
    <property type="match status" value="1"/>
</dbReference>
<comment type="subcellular location">
    <subcellularLocation>
        <location evidence="1">Endoplasmic reticulum</location>
    </subcellularLocation>
</comment>
<feature type="compositionally biased region" description="Low complexity" evidence="5">
    <location>
        <begin position="179"/>
        <end position="201"/>
    </location>
</feature>
<feature type="repeat" description="TPR" evidence="4">
    <location>
        <begin position="239"/>
        <end position="272"/>
    </location>
</feature>
<accession>A0ABV0J5I8</accession>
<keyword evidence="2" id="KW-0732">Signal</keyword>
<dbReference type="SMART" id="SM00271">
    <property type="entry name" value="DnaJ"/>
    <property type="match status" value="1"/>
</dbReference>
<dbReference type="Gene3D" id="1.10.287.110">
    <property type="entry name" value="DnaJ domain"/>
    <property type="match status" value="1"/>
</dbReference>
<dbReference type="CDD" id="cd06257">
    <property type="entry name" value="DnaJ"/>
    <property type="match status" value="1"/>
</dbReference>
<evidence type="ECO:0000256" key="1">
    <source>
        <dbReference type="ARBA" id="ARBA00004240"/>
    </source>
</evidence>
<dbReference type="InterPro" id="IPR011990">
    <property type="entry name" value="TPR-like_helical_dom_sf"/>
</dbReference>
<dbReference type="Proteomes" id="UP001464891">
    <property type="component" value="Unassembled WGS sequence"/>
</dbReference>
<proteinExistence type="predicted"/>
<feature type="domain" description="J" evidence="6">
    <location>
        <begin position="16"/>
        <end position="87"/>
    </location>
</feature>
<dbReference type="PANTHER" id="PTHR44140:SF2">
    <property type="entry name" value="LD25575P"/>
    <property type="match status" value="1"/>
</dbReference>
<dbReference type="SMART" id="SM00028">
    <property type="entry name" value="TPR"/>
    <property type="match status" value="2"/>
</dbReference>
<organism evidence="7 8">
    <name type="scientific">Trichocoleus desertorum GB2-A4</name>
    <dbReference type="NCBI Taxonomy" id="2933944"/>
    <lineage>
        <taxon>Bacteria</taxon>
        <taxon>Bacillati</taxon>
        <taxon>Cyanobacteriota</taxon>
        <taxon>Cyanophyceae</taxon>
        <taxon>Leptolyngbyales</taxon>
        <taxon>Trichocoleusaceae</taxon>
        <taxon>Trichocoleus</taxon>
    </lineage>
</organism>
<evidence type="ECO:0000313" key="8">
    <source>
        <dbReference type="Proteomes" id="UP001464891"/>
    </source>
</evidence>
<evidence type="ECO:0000259" key="6">
    <source>
        <dbReference type="PROSITE" id="PS50076"/>
    </source>
</evidence>
<sequence>MSFQIDRGLFKLDFTDYYAILGVPINSDAKEIRKRYLKIARNLHPDSFSSESEDEKQQATELLSKLVNPAYEKLSQDRERAEYEVLVRLKGQQAIKEKDSVQIFSEVATQLSKANDVDHAYKTALQEIATKQYQTLDQILELTGQISELNFVYLLRKGGAVPGSSQTKNQAAGGAATSNQAGKSNQAANAAPAPSTASQAKPTAVEQYCRRAEELIVRNAFAQAILELRDGLKLEPNNSRCHGLLGMVYLKQNQAKMAKIHIERALQLNPKDEIALEAKQKLDKLSAGTGGKAKPAKAGQSEKPRDSGGGLFGLFGGKKK</sequence>
<reference evidence="7 8" key="1">
    <citation type="submission" date="2022-04" db="EMBL/GenBank/DDBJ databases">
        <title>Positive selection, recombination, and allopatry shape intraspecific diversity of widespread and dominant cyanobacteria.</title>
        <authorList>
            <person name="Wei J."/>
            <person name="Shu W."/>
            <person name="Hu C."/>
        </authorList>
    </citation>
    <scope>NUCLEOTIDE SEQUENCE [LARGE SCALE GENOMIC DNA]</scope>
    <source>
        <strain evidence="7 8">GB2-A4</strain>
    </source>
</reference>
<dbReference type="InterPro" id="IPR001623">
    <property type="entry name" value="DnaJ_domain"/>
</dbReference>
<dbReference type="PRINTS" id="PR00625">
    <property type="entry name" value="JDOMAIN"/>
</dbReference>
<evidence type="ECO:0000313" key="7">
    <source>
        <dbReference type="EMBL" id="MEP0816410.1"/>
    </source>
</evidence>
<protein>
    <submittedName>
        <fullName evidence="7">DnaJ domain-containing protein</fullName>
    </submittedName>
</protein>
<dbReference type="InterPro" id="IPR051727">
    <property type="entry name" value="DnaJ_C3_Co-chaperones"/>
</dbReference>
<feature type="region of interest" description="Disordered" evidence="5">
    <location>
        <begin position="164"/>
        <end position="201"/>
    </location>
</feature>
<keyword evidence="3" id="KW-0256">Endoplasmic reticulum</keyword>
<comment type="caution">
    <text evidence="7">The sequence shown here is derived from an EMBL/GenBank/DDBJ whole genome shotgun (WGS) entry which is preliminary data.</text>
</comment>
<keyword evidence="4" id="KW-0802">TPR repeat</keyword>
<dbReference type="RefSeq" id="WP_190433757.1">
    <property type="nucleotide sequence ID" value="NZ_JAMPKM010000002.1"/>
</dbReference>
<dbReference type="Gene3D" id="1.25.40.10">
    <property type="entry name" value="Tetratricopeptide repeat domain"/>
    <property type="match status" value="1"/>
</dbReference>
<evidence type="ECO:0000256" key="3">
    <source>
        <dbReference type="ARBA" id="ARBA00022824"/>
    </source>
</evidence>